<dbReference type="Gene3D" id="3.40.50.150">
    <property type="entry name" value="Vaccinia Virus protein VP39"/>
    <property type="match status" value="1"/>
</dbReference>
<protein>
    <submittedName>
        <fullName evidence="2">Methyltransferase domain-containing protein</fullName>
    </submittedName>
</protein>
<organism evidence="2 3">
    <name type="scientific">Helicobacter marmotae</name>
    <dbReference type="NCBI Taxonomy" id="152490"/>
    <lineage>
        <taxon>Bacteria</taxon>
        <taxon>Pseudomonadati</taxon>
        <taxon>Campylobacterota</taxon>
        <taxon>Epsilonproteobacteria</taxon>
        <taxon>Campylobacterales</taxon>
        <taxon>Helicobacteraceae</taxon>
        <taxon>Helicobacter</taxon>
    </lineage>
</organism>
<reference evidence="2 3" key="1">
    <citation type="submission" date="2018-04" db="EMBL/GenBank/DDBJ databases">
        <title>Novel Campyloabacter and Helicobacter Species and Strains.</title>
        <authorList>
            <person name="Mannion A.J."/>
            <person name="Shen Z."/>
            <person name="Fox J.G."/>
        </authorList>
    </citation>
    <scope>NUCLEOTIDE SEQUENCE [LARGE SCALE GENOMIC DNA]</scope>
    <source>
        <strain evidence="2 3">MIT 98-6070</strain>
    </source>
</reference>
<accession>A0A3D8I752</accession>
<dbReference type="EMBL" id="NXLR01000001">
    <property type="protein sequence ID" value="RDU60983.1"/>
    <property type="molecule type" value="Genomic_DNA"/>
</dbReference>
<dbReference type="Pfam" id="PF13847">
    <property type="entry name" value="Methyltransf_31"/>
    <property type="match status" value="1"/>
</dbReference>
<sequence>MQKQLWDKKAQTFPRFVKDSKDTLEILAFFRAQGVDFRDKNVLDIGAGNGRFALQLAFEASHLYASDISDSMLRHLANDAKDLGLANITTILSPWEECDISKLRLDIAFAAMTPALNNFASFKKALCASKEGLCYVGWGRVRQSAFLDEIFAQHNMRVELPTGLPQVLQWLSELKMEIPTYCYKEASYTYSANSDKAIEDITWHIHIHGGSPDEEKIRQFVASKQQNGLISYLCEREIGLCFIPANKDIV</sequence>
<evidence type="ECO:0000259" key="1">
    <source>
        <dbReference type="Pfam" id="PF13847"/>
    </source>
</evidence>
<feature type="domain" description="Methyltransferase" evidence="1">
    <location>
        <begin position="39"/>
        <end position="124"/>
    </location>
</feature>
<evidence type="ECO:0000313" key="2">
    <source>
        <dbReference type="EMBL" id="RDU60983.1"/>
    </source>
</evidence>
<keyword evidence="3" id="KW-1185">Reference proteome</keyword>
<name>A0A3D8I752_9HELI</name>
<evidence type="ECO:0000313" key="3">
    <source>
        <dbReference type="Proteomes" id="UP000256599"/>
    </source>
</evidence>
<keyword evidence="2" id="KW-0489">Methyltransferase</keyword>
<gene>
    <name evidence="2" type="ORF">CQA63_00270</name>
</gene>
<dbReference type="RefSeq" id="WP_104699411.1">
    <property type="nucleotide sequence ID" value="NZ_FZPP01000005.1"/>
</dbReference>
<dbReference type="InterPro" id="IPR029063">
    <property type="entry name" value="SAM-dependent_MTases_sf"/>
</dbReference>
<proteinExistence type="predicted"/>
<dbReference type="Proteomes" id="UP000256599">
    <property type="component" value="Unassembled WGS sequence"/>
</dbReference>
<dbReference type="InterPro" id="IPR025714">
    <property type="entry name" value="Methyltranfer_dom"/>
</dbReference>
<comment type="caution">
    <text evidence="2">The sequence shown here is derived from an EMBL/GenBank/DDBJ whole genome shotgun (WGS) entry which is preliminary data.</text>
</comment>
<dbReference type="CDD" id="cd02440">
    <property type="entry name" value="AdoMet_MTases"/>
    <property type="match status" value="1"/>
</dbReference>
<dbReference type="SUPFAM" id="SSF53335">
    <property type="entry name" value="S-adenosyl-L-methionine-dependent methyltransferases"/>
    <property type="match status" value="1"/>
</dbReference>
<dbReference type="GO" id="GO:0032259">
    <property type="term" value="P:methylation"/>
    <property type="evidence" value="ECO:0007669"/>
    <property type="project" value="UniProtKB-KW"/>
</dbReference>
<keyword evidence="2" id="KW-0808">Transferase</keyword>
<dbReference type="GO" id="GO:0008168">
    <property type="term" value="F:methyltransferase activity"/>
    <property type="evidence" value="ECO:0007669"/>
    <property type="project" value="UniProtKB-KW"/>
</dbReference>
<dbReference type="OrthoDB" id="9781225at2"/>
<dbReference type="AlphaFoldDB" id="A0A3D8I752"/>